<dbReference type="InterPro" id="IPR003838">
    <property type="entry name" value="ABC3_permease_C"/>
</dbReference>
<dbReference type="PANTHER" id="PTHR30489:SF0">
    <property type="entry name" value="LIPOPROTEIN-RELEASING SYSTEM TRANSMEMBRANE PROTEIN LOLE"/>
    <property type="match status" value="1"/>
</dbReference>
<dbReference type="EMBL" id="JRHC01000001">
    <property type="protein sequence ID" value="KJF44146.1"/>
    <property type="molecule type" value="Genomic_DNA"/>
</dbReference>
<evidence type="ECO:0008006" key="12">
    <source>
        <dbReference type="Google" id="ProtNLM"/>
    </source>
</evidence>
<keyword evidence="3" id="KW-1003">Cell membrane</keyword>
<feature type="domain" description="MacB-like periplasmic core" evidence="9">
    <location>
        <begin position="25"/>
        <end position="246"/>
    </location>
</feature>
<comment type="subcellular location">
    <subcellularLocation>
        <location evidence="1">Cell membrane</location>
        <topology evidence="1">Multi-pass membrane protein</topology>
    </subcellularLocation>
</comment>
<protein>
    <recommendedName>
        <fullName evidence="12">ABC3 transporter permease protein domain-containing protein</fullName>
    </recommendedName>
</protein>
<keyword evidence="11" id="KW-1185">Reference proteome</keyword>
<feature type="transmembrane region" description="Helical" evidence="7">
    <location>
        <begin position="273"/>
        <end position="300"/>
    </location>
</feature>
<dbReference type="OrthoDB" id="1522724at2"/>
<dbReference type="InterPro" id="IPR051447">
    <property type="entry name" value="Lipoprotein-release_system"/>
</dbReference>
<dbReference type="GO" id="GO:0098797">
    <property type="term" value="C:plasma membrane protein complex"/>
    <property type="evidence" value="ECO:0007669"/>
    <property type="project" value="TreeGrafter"/>
</dbReference>
<dbReference type="Proteomes" id="UP000032544">
    <property type="component" value="Unassembled WGS sequence"/>
</dbReference>
<keyword evidence="6 7" id="KW-0472">Membrane</keyword>
<evidence type="ECO:0000256" key="5">
    <source>
        <dbReference type="ARBA" id="ARBA00022989"/>
    </source>
</evidence>
<feature type="transmembrane region" description="Helical" evidence="7">
    <location>
        <begin position="20"/>
        <end position="46"/>
    </location>
</feature>
<dbReference type="STRING" id="1544798.LH29_01035"/>
<dbReference type="RefSeq" id="WP_045025711.1">
    <property type="nucleotide sequence ID" value="NZ_JRHC01000001.1"/>
</dbReference>
<accession>A0A0D8JC95</accession>
<name>A0A0D8JC95_9BACT</name>
<evidence type="ECO:0000256" key="6">
    <source>
        <dbReference type="ARBA" id="ARBA00023136"/>
    </source>
</evidence>
<dbReference type="InterPro" id="IPR025857">
    <property type="entry name" value="MacB_PCD"/>
</dbReference>
<dbReference type="Pfam" id="PF12704">
    <property type="entry name" value="MacB_PCD"/>
    <property type="match status" value="1"/>
</dbReference>
<feature type="domain" description="ABC3 transporter permease C-terminal" evidence="8">
    <location>
        <begin position="277"/>
        <end position="403"/>
    </location>
</feature>
<evidence type="ECO:0000256" key="7">
    <source>
        <dbReference type="SAM" id="Phobius"/>
    </source>
</evidence>
<evidence type="ECO:0000256" key="2">
    <source>
        <dbReference type="ARBA" id="ARBA00005236"/>
    </source>
</evidence>
<evidence type="ECO:0000256" key="3">
    <source>
        <dbReference type="ARBA" id="ARBA00022475"/>
    </source>
</evidence>
<sequence>MNLPFFIAKRYLFSKKKQNIINIISWISMAGIVVGTMAIIIIVSVLNGFTDLIGVFYSDFDPDIKISSVEGKMFDPNTIDIEQIKALPDVVSYAEVVEEVALLRYGKRQFAATIKGVPDNYPDYTNIDKLLIEGEYYLKKDGIDYAVVGRGIANNLGVGVSFLDPLHVYVPKKGKQVSLNPSRAFNHGYLFPSAVFAVLEDVDAKYMLVSKAFATELFDSEDDISAIELAIADGADVDALQEKLEEIVGAGFHVKNKEQQHYLVFKTMKSEKWAVYFILVFILLLASGNMIGNLTMLYIDKKEDIAILGSMGLPTEQINRIFLYEGWLISLAGGVLGTILGVFVCWLQNTFGLIKLPGAGGSFVISAYPVHIIFTDIILAFAAVLIIGFIASWYPVKFISNKQLAPSNIA</sequence>
<evidence type="ECO:0000256" key="4">
    <source>
        <dbReference type="ARBA" id="ARBA00022692"/>
    </source>
</evidence>
<proteinExistence type="inferred from homology"/>
<comment type="caution">
    <text evidence="10">The sequence shown here is derived from an EMBL/GenBank/DDBJ whole genome shotgun (WGS) entry which is preliminary data.</text>
</comment>
<dbReference type="PATRIC" id="fig|1544798.3.peg.210"/>
<dbReference type="Pfam" id="PF02687">
    <property type="entry name" value="FtsX"/>
    <property type="match status" value="1"/>
</dbReference>
<evidence type="ECO:0000259" key="9">
    <source>
        <dbReference type="Pfam" id="PF12704"/>
    </source>
</evidence>
<dbReference type="PANTHER" id="PTHR30489">
    <property type="entry name" value="LIPOPROTEIN-RELEASING SYSTEM TRANSMEMBRANE PROTEIN LOLE"/>
    <property type="match status" value="1"/>
</dbReference>
<dbReference type="AlphaFoldDB" id="A0A0D8JC95"/>
<evidence type="ECO:0000259" key="8">
    <source>
        <dbReference type="Pfam" id="PF02687"/>
    </source>
</evidence>
<organism evidence="10 11">
    <name type="scientific">Draconibacterium sediminis</name>
    <dbReference type="NCBI Taxonomy" id="1544798"/>
    <lineage>
        <taxon>Bacteria</taxon>
        <taxon>Pseudomonadati</taxon>
        <taxon>Bacteroidota</taxon>
        <taxon>Bacteroidia</taxon>
        <taxon>Marinilabiliales</taxon>
        <taxon>Prolixibacteraceae</taxon>
        <taxon>Draconibacterium</taxon>
    </lineage>
</organism>
<keyword evidence="5 7" id="KW-1133">Transmembrane helix</keyword>
<dbReference type="GO" id="GO:0044874">
    <property type="term" value="P:lipoprotein localization to outer membrane"/>
    <property type="evidence" value="ECO:0007669"/>
    <property type="project" value="TreeGrafter"/>
</dbReference>
<keyword evidence="4 7" id="KW-0812">Transmembrane</keyword>
<reference evidence="10 11" key="1">
    <citation type="submission" date="2014-09" db="EMBL/GenBank/DDBJ databases">
        <title>Draft Genome Sequence of Draconibacterium sp. JN14CK-3.</title>
        <authorList>
            <person name="Dong C."/>
            <person name="Lai Q."/>
            <person name="Shao Z."/>
        </authorList>
    </citation>
    <scope>NUCLEOTIDE SEQUENCE [LARGE SCALE GENOMIC DNA]</scope>
    <source>
        <strain evidence="10 11">JN14CK-3</strain>
    </source>
</reference>
<evidence type="ECO:0000313" key="11">
    <source>
        <dbReference type="Proteomes" id="UP000032544"/>
    </source>
</evidence>
<evidence type="ECO:0000256" key="1">
    <source>
        <dbReference type="ARBA" id="ARBA00004651"/>
    </source>
</evidence>
<evidence type="ECO:0000313" key="10">
    <source>
        <dbReference type="EMBL" id="KJF44146.1"/>
    </source>
</evidence>
<feature type="transmembrane region" description="Helical" evidence="7">
    <location>
        <begin position="369"/>
        <end position="394"/>
    </location>
</feature>
<feature type="transmembrane region" description="Helical" evidence="7">
    <location>
        <begin position="321"/>
        <end position="349"/>
    </location>
</feature>
<gene>
    <name evidence="10" type="ORF">LH29_01035</name>
</gene>
<comment type="similarity">
    <text evidence="2">Belongs to the ABC-4 integral membrane protein family. LolC/E subfamily.</text>
</comment>